<feature type="region of interest" description="Disordered" evidence="1">
    <location>
        <begin position="1"/>
        <end position="54"/>
    </location>
</feature>
<name>A0A1Y1ZVR9_9PLEO</name>
<protein>
    <submittedName>
        <fullName evidence="2">Uncharacterized protein</fullName>
    </submittedName>
</protein>
<feature type="compositionally biased region" description="Polar residues" evidence="1">
    <location>
        <begin position="42"/>
        <end position="54"/>
    </location>
</feature>
<feature type="compositionally biased region" description="Basic and acidic residues" evidence="1">
    <location>
        <begin position="20"/>
        <end position="29"/>
    </location>
</feature>
<sequence length="354" mass="39974">MSSPHKVAASVWDADDDEFDRWPVPENHKPRTKTASEDVPSDPTNIPSGSSNNSHAYAEPLILAERYTTLREASIRRAQIGEGLDEGLGLQNLQLDDTATDSIHATITELQDPNYSSPFGEDKNDELMKSFFSKKYRSLPPDAPARHMHIVETKDLIESKDPVIQYLRPRLCDGVATVLHETSPKCLDAFLDSRVKIFEWRRDVAKATKLNMCGIIRRVGNEVLVGTFRNLGFQCRFTYLVRSSICFNGMWTNVYANIGKGMTPRTSAGPMWARFEPSELPPEDLSPTDPLYALYIGRDLARYMFEVDFWDFVDSEGMSLEWEVDGVVTKGCMKRRSSREGSGEGQDSQDEDEE</sequence>
<feature type="region of interest" description="Disordered" evidence="1">
    <location>
        <begin position="334"/>
        <end position="354"/>
    </location>
</feature>
<evidence type="ECO:0000256" key="1">
    <source>
        <dbReference type="SAM" id="MobiDB-lite"/>
    </source>
</evidence>
<dbReference type="Proteomes" id="UP000193144">
    <property type="component" value="Unassembled WGS sequence"/>
</dbReference>
<dbReference type="EMBL" id="MCFA01000034">
    <property type="protein sequence ID" value="ORY14280.1"/>
    <property type="molecule type" value="Genomic_DNA"/>
</dbReference>
<dbReference type="AlphaFoldDB" id="A0A1Y1ZVR9"/>
<organism evidence="2 3">
    <name type="scientific">Clohesyomyces aquaticus</name>
    <dbReference type="NCBI Taxonomy" id="1231657"/>
    <lineage>
        <taxon>Eukaryota</taxon>
        <taxon>Fungi</taxon>
        <taxon>Dikarya</taxon>
        <taxon>Ascomycota</taxon>
        <taxon>Pezizomycotina</taxon>
        <taxon>Dothideomycetes</taxon>
        <taxon>Pleosporomycetidae</taxon>
        <taxon>Pleosporales</taxon>
        <taxon>Lindgomycetaceae</taxon>
        <taxon>Clohesyomyces</taxon>
    </lineage>
</organism>
<gene>
    <name evidence="2" type="ORF">BCR34DRAFT_237655</name>
</gene>
<evidence type="ECO:0000313" key="2">
    <source>
        <dbReference type="EMBL" id="ORY14280.1"/>
    </source>
</evidence>
<comment type="caution">
    <text evidence="2">The sequence shown here is derived from an EMBL/GenBank/DDBJ whole genome shotgun (WGS) entry which is preliminary data.</text>
</comment>
<proteinExistence type="predicted"/>
<dbReference type="OrthoDB" id="5395789at2759"/>
<evidence type="ECO:0000313" key="3">
    <source>
        <dbReference type="Proteomes" id="UP000193144"/>
    </source>
</evidence>
<keyword evidence="3" id="KW-1185">Reference proteome</keyword>
<accession>A0A1Y1ZVR9</accession>
<reference evidence="2 3" key="1">
    <citation type="submission" date="2016-07" db="EMBL/GenBank/DDBJ databases">
        <title>Pervasive Adenine N6-methylation of Active Genes in Fungi.</title>
        <authorList>
            <consortium name="DOE Joint Genome Institute"/>
            <person name="Mondo S.J."/>
            <person name="Dannebaum R.O."/>
            <person name="Kuo R.C."/>
            <person name="Labutti K."/>
            <person name="Haridas S."/>
            <person name="Kuo A."/>
            <person name="Salamov A."/>
            <person name="Ahrendt S.R."/>
            <person name="Lipzen A."/>
            <person name="Sullivan W."/>
            <person name="Andreopoulos W.B."/>
            <person name="Clum A."/>
            <person name="Lindquist E."/>
            <person name="Daum C."/>
            <person name="Ramamoorthy G.K."/>
            <person name="Gryganskyi A."/>
            <person name="Culley D."/>
            <person name="Magnuson J.K."/>
            <person name="James T.Y."/>
            <person name="O'Malley M.A."/>
            <person name="Stajich J.E."/>
            <person name="Spatafora J.W."/>
            <person name="Visel A."/>
            <person name="Grigoriev I.V."/>
        </authorList>
    </citation>
    <scope>NUCLEOTIDE SEQUENCE [LARGE SCALE GENOMIC DNA]</scope>
    <source>
        <strain evidence="2 3">CBS 115471</strain>
    </source>
</reference>